<dbReference type="OrthoDB" id="9777497at2"/>
<evidence type="ECO:0000313" key="2">
    <source>
        <dbReference type="Proteomes" id="UP000198853"/>
    </source>
</evidence>
<dbReference type="AlphaFoldDB" id="A0A1G8RRH7"/>
<reference evidence="1 2" key="1">
    <citation type="submission" date="2016-10" db="EMBL/GenBank/DDBJ databases">
        <authorList>
            <person name="de Groot N.N."/>
        </authorList>
    </citation>
    <scope>NUCLEOTIDE SEQUENCE [LARGE SCALE GENOMIC DNA]</scope>
    <source>
        <strain evidence="1 2">DSM 21771</strain>
    </source>
</reference>
<organism evidence="1 2">
    <name type="scientific">Natribacillus halophilus</name>
    <dbReference type="NCBI Taxonomy" id="549003"/>
    <lineage>
        <taxon>Bacteria</taxon>
        <taxon>Bacillati</taxon>
        <taxon>Bacillota</taxon>
        <taxon>Bacilli</taxon>
        <taxon>Bacillales</taxon>
        <taxon>Bacillaceae</taxon>
        <taxon>Natribacillus</taxon>
    </lineage>
</organism>
<accession>A0A1G8RRH7</accession>
<dbReference type="Proteomes" id="UP000198853">
    <property type="component" value="Unassembled WGS sequence"/>
</dbReference>
<name>A0A1G8RRH7_9BACI</name>
<sequence>MASSHPMQTRIDHRLLDRFDKALEDDGLTRSQVVLQGIREYVEDYERRKGGNDMAKVYYEDIFVGEVMTNRSLTVEEALEVIGFDEQKFIEDNGFDDIDPNDFKLVY</sequence>
<dbReference type="EMBL" id="FNEN01000020">
    <property type="protein sequence ID" value="SDJ19566.1"/>
    <property type="molecule type" value="Genomic_DNA"/>
</dbReference>
<protein>
    <recommendedName>
        <fullName evidence="3">Ribbon-helix-helix protein, copG family</fullName>
    </recommendedName>
</protein>
<keyword evidence="2" id="KW-1185">Reference proteome</keyword>
<proteinExistence type="predicted"/>
<evidence type="ECO:0000313" key="1">
    <source>
        <dbReference type="EMBL" id="SDJ19566.1"/>
    </source>
</evidence>
<gene>
    <name evidence="1" type="ORF">SAMN04488123_1205</name>
</gene>
<dbReference type="RefSeq" id="WP_090399630.1">
    <property type="nucleotide sequence ID" value="NZ_FNEN01000020.1"/>
</dbReference>
<evidence type="ECO:0008006" key="3">
    <source>
        <dbReference type="Google" id="ProtNLM"/>
    </source>
</evidence>